<evidence type="ECO:0000256" key="3">
    <source>
        <dbReference type="ARBA" id="ARBA00023100"/>
    </source>
</evidence>
<dbReference type="GO" id="GO:0003677">
    <property type="term" value="F:DNA binding"/>
    <property type="evidence" value="ECO:0007669"/>
    <property type="project" value="UniProtKB-KW"/>
</dbReference>
<proteinExistence type="inferred from homology"/>
<dbReference type="CDD" id="cd03768">
    <property type="entry name" value="SR_ResInv"/>
    <property type="match status" value="1"/>
</dbReference>
<sequence>MIVGYARVSTDDQKVDLQIRALKIAGCERIFVDKGRSGCNFDRDGLEAALENLSPGGTLIVWRLDRLGRSLTGLVTLIDQLGKRDVHFKSIMENIDTTSSGGRLMFHMMAALAEFERALISERTRAGIAEARARGQKIGRPSALTPSDINDAQRAFAQSDMTMAAIALQLGVSDRTLRRHLNRSPDSPAVPGKPSGTYFSTSSLCGRYRRLNKRSSD</sequence>
<dbReference type="InterPro" id="IPR006119">
    <property type="entry name" value="Resolv_N"/>
</dbReference>
<dbReference type="InterPro" id="IPR036162">
    <property type="entry name" value="Resolvase-like_N_sf"/>
</dbReference>
<dbReference type="EMBL" id="JAFHKU010000061">
    <property type="protein sequence ID" value="MBN3556750.1"/>
    <property type="molecule type" value="Genomic_DNA"/>
</dbReference>
<dbReference type="SMART" id="SM00857">
    <property type="entry name" value="Resolvase"/>
    <property type="match status" value="1"/>
</dbReference>
<keyword evidence="5" id="KW-0233">DNA recombination</keyword>
<reference evidence="11" key="2">
    <citation type="submission" date="2021-01" db="EMBL/GenBank/DDBJ databases">
        <title>Genome Sequencing of Type Strains.</title>
        <authorList>
            <person name="Lemaire J.F."/>
            <person name="Inderbitzin P."/>
            <person name="Collins S.B."/>
            <person name="Wespe N."/>
            <person name="Knight-Connoni V."/>
        </authorList>
    </citation>
    <scope>NUCLEOTIDE SEQUENCE</scope>
    <source>
        <strain evidence="11">DSM 14562</strain>
    </source>
</reference>
<dbReference type="SUPFAM" id="SSF46689">
    <property type="entry name" value="Homeodomain-like"/>
    <property type="match status" value="1"/>
</dbReference>
<dbReference type="InterPro" id="IPR009057">
    <property type="entry name" value="Homeodomain-like_sf"/>
</dbReference>
<name>A0AA41DE77_9SPHN</name>
<dbReference type="PROSITE" id="PS00397">
    <property type="entry name" value="RECOMBINASES_1"/>
    <property type="match status" value="1"/>
</dbReference>
<comment type="similarity">
    <text evidence="1">Belongs to the site-specific recombinase resolvase family.</text>
</comment>
<feature type="region of interest" description="Disordered" evidence="8">
    <location>
        <begin position="180"/>
        <end position="201"/>
    </location>
</feature>
<comment type="caution">
    <text evidence="11">The sequence shown here is derived from an EMBL/GenBank/DDBJ whole genome shotgun (WGS) entry which is preliminary data.</text>
</comment>
<dbReference type="Proteomes" id="UP000584663">
    <property type="component" value="Unassembled WGS sequence"/>
</dbReference>
<evidence type="ECO:0000256" key="7">
    <source>
        <dbReference type="PROSITE-ProRule" id="PRU10137"/>
    </source>
</evidence>
<dbReference type="Gene3D" id="3.40.50.1390">
    <property type="entry name" value="Resolvase, N-terminal catalytic domain"/>
    <property type="match status" value="1"/>
</dbReference>
<evidence type="ECO:0000256" key="8">
    <source>
        <dbReference type="SAM" id="MobiDB-lite"/>
    </source>
</evidence>
<protein>
    <submittedName>
        <fullName evidence="10">DNA invertase Pin-like site-specific DNA recombinase</fullName>
    </submittedName>
    <submittedName>
        <fullName evidence="11">Recombinase family protein</fullName>
    </submittedName>
</protein>
<feature type="domain" description="Resolvase/invertase-type recombinase catalytic" evidence="9">
    <location>
        <begin position="1"/>
        <end position="135"/>
    </location>
</feature>
<dbReference type="Proteomes" id="UP000704529">
    <property type="component" value="Unassembled WGS sequence"/>
</dbReference>
<keyword evidence="2" id="KW-0229">DNA integration</keyword>
<evidence type="ECO:0000313" key="13">
    <source>
        <dbReference type="Proteomes" id="UP000704529"/>
    </source>
</evidence>
<evidence type="ECO:0000313" key="11">
    <source>
        <dbReference type="EMBL" id="MBN3556750.1"/>
    </source>
</evidence>
<dbReference type="GO" id="GO:0015074">
    <property type="term" value="P:DNA integration"/>
    <property type="evidence" value="ECO:0007669"/>
    <property type="project" value="UniProtKB-KW"/>
</dbReference>
<dbReference type="InterPro" id="IPR006118">
    <property type="entry name" value="Recombinase_CS"/>
</dbReference>
<evidence type="ECO:0000256" key="6">
    <source>
        <dbReference type="PIRSR" id="PIRSR606118-50"/>
    </source>
</evidence>
<keyword evidence="3" id="KW-0230">DNA invertase</keyword>
<keyword evidence="4" id="KW-0238">DNA-binding</keyword>
<gene>
    <name evidence="10" type="ORF">GGQ89_003795</name>
    <name evidence="11" type="ORF">JYA60_00615</name>
</gene>
<evidence type="ECO:0000256" key="2">
    <source>
        <dbReference type="ARBA" id="ARBA00022908"/>
    </source>
</evidence>
<reference evidence="10 12" key="1">
    <citation type="submission" date="2020-08" db="EMBL/GenBank/DDBJ databases">
        <title>Genomic Encyclopedia of Type Strains, Phase IV (KMG-IV): sequencing the most valuable type-strain genomes for metagenomic binning, comparative biology and taxonomic classification.</title>
        <authorList>
            <person name="Goeker M."/>
        </authorList>
    </citation>
    <scope>NUCLEOTIDE SEQUENCE [LARGE SCALE GENOMIC DNA]</scope>
    <source>
        <strain evidence="10 12">DSM 14562</strain>
    </source>
</reference>
<dbReference type="AlphaFoldDB" id="A0AA41DE77"/>
<dbReference type="GO" id="GO:0000150">
    <property type="term" value="F:DNA strand exchange activity"/>
    <property type="evidence" value="ECO:0007669"/>
    <property type="project" value="UniProtKB-KW"/>
</dbReference>
<dbReference type="EMBL" id="JACHNX010000033">
    <property type="protein sequence ID" value="MBB4611546.1"/>
    <property type="molecule type" value="Genomic_DNA"/>
</dbReference>
<dbReference type="PROSITE" id="PS51736">
    <property type="entry name" value="RECOMBINASES_3"/>
    <property type="match status" value="1"/>
</dbReference>
<evidence type="ECO:0000256" key="5">
    <source>
        <dbReference type="ARBA" id="ARBA00023172"/>
    </source>
</evidence>
<keyword evidence="12" id="KW-1185">Reference proteome</keyword>
<evidence type="ECO:0000313" key="10">
    <source>
        <dbReference type="EMBL" id="MBB4611546.1"/>
    </source>
</evidence>
<dbReference type="Pfam" id="PF00239">
    <property type="entry name" value="Resolvase"/>
    <property type="match status" value="1"/>
</dbReference>
<dbReference type="PANTHER" id="PTHR30461:SF2">
    <property type="entry name" value="SERINE RECOMBINASE PINE-RELATED"/>
    <property type="match status" value="1"/>
</dbReference>
<organism evidence="11 13">
    <name type="scientific">Sphingomonas yabuuchiae</name>
    <dbReference type="NCBI Taxonomy" id="172044"/>
    <lineage>
        <taxon>Bacteria</taxon>
        <taxon>Pseudomonadati</taxon>
        <taxon>Pseudomonadota</taxon>
        <taxon>Alphaproteobacteria</taxon>
        <taxon>Sphingomonadales</taxon>
        <taxon>Sphingomonadaceae</taxon>
        <taxon>Sphingomonas</taxon>
    </lineage>
</organism>
<dbReference type="Gene3D" id="1.10.10.60">
    <property type="entry name" value="Homeodomain-like"/>
    <property type="match status" value="1"/>
</dbReference>
<evidence type="ECO:0000256" key="1">
    <source>
        <dbReference type="ARBA" id="ARBA00009913"/>
    </source>
</evidence>
<dbReference type="RefSeq" id="WP_184106893.1">
    <property type="nucleotide sequence ID" value="NZ_JACHNX010000033.1"/>
</dbReference>
<dbReference type="PANTHER" id="PTHR30461">
    <property type="entry name" value="DNA-INVERTASE FROM LAMBDOID PROPHAGE"/>
    <property type="match status" value="1"/>
</dbReference>
<dbReference type="SUPFAM" id="SSF53041">
    <property type="entry name" value="Resolvase-like"/>
    <property type="match status" value="1"/>
</dbReference>
<evidence type="ECO:0000256" key="4">
    <source>
        <dbReference type="ARBA" id="ARBA00023125"/>
    </source>
</evidence>
<dbReference type="InterPro" id="IPR050639">
    <property type="entry name" value="SSR_resolvase"/>
</dbReference>
<dbReference type="FunFam" id="3.40.50.1390:FF:000001">
    <property type="entry name" value="DNA recombinase"/>
    <property type="match status" value="1"/>
</dbReference>
<feature type="active site" description="O-(5'-phospho-DNA)-serine intermediate" evidence="6 7">
    <location>
        <position position="9"/>
    </location>
</feature>
<evidence type="ECO:0000259" key="9">
    <source>
        <dbReference type="PROSITE" id="PS51736"/>
    </source>
</evidence>
<evidence type="ECO:0000313" key="12">
    <source>
        <dbReference type="Proteomes" id="UP000584663"/>
    </source>
</evidence>
<accession>A0AA41DE77</accession>